<evidence type="ECO:0000313" key="2">
    <source>
        <dbReference type="Proteomes" id="UP000003676"/>
    </source>
</evidence>
<dbReference type="HOGENOM" id="CLU_1851941_0_0_7"/>
<accession>B6WW64</accession>
<name>B6WW64_9BACT</name>
<comment type="caution">
    <text evidence="1">The sequence shown here is derived from an EMBL/GenBank/DDBJ whole genome shotgun (WGS) entry which is preliminary data.</text>
</comment>
<reference evidence="1 2" key="1">
    <citation type="submission" date="2008-10" db="EMBL/GenBank/DDBJ databases">
        <title>Draft genome sequence of Desulvovibrio piger (ATCC 29098).</title>
        <authorList>
            <person name="Sudarsanam P."/>
            <person name="Ley R."/>
            <person name="Guruge J."/>
            <person name="Turnbaugh P.J."/>
            <person name="Mahowald M."/>
            <person name="Liep D."/>
            <person name="Gordon J."/>
        </authorList>
    </citation>
    <scope>NUCLEOTIDE SEQUENCE [LARGE SCALE GENOMIC DNA]</scope>
    <source>
        <strain evidence="1 2">ATCC 29098</strain>
    </source>
</reference>
<dbReference type="Proteomes" id="UP000003676">
    <property type="component" value="Unassembled WGS sequence"/>
</dbReference>
<reference evidence="1 2" key="2">
    <citation type="submission" date="2008-10" db="EMBL/GenBank/DDBJ databases">
        <authorList>
            <person name="Fulton L."/>
            <person name="Clifton S."/>
            <person name="Fulton B."/>
            <person name="Xu J."/>
            <person name="Minx P."/>
            <person name="Pepin K.H."/>
            <person name="Johnson M."/>
            <person name="Bhonagiri V."/>
            <person name="Nash W.E."/>
            <person name="Mardis E.R."/>
            <person name="Wilson R.K."/>
        </authorList>
    </citation>
    <scope>NUCLEOTIDE SEQUENCE [LARGE SCALE GENOMIC DNA]</scope>
    <source>
        <strain evidence="1 2">ATCC 29098</strain>
    </source>
</reference>
<protein>
    <submittedName>
        <fullName evidence="1">Uncharacterized protein</fullName>
    </submittedName>
</protein>
<dbReference type="AlphaFoldDB" id="B6WW64"/>
<dbReference type="EMBL" id="ABXU01000069">
    <property type="protein sequence ID" value="EEB32722.1"/>
    <property type="molecule type" value="Genomic_DNA"/>
</dbReference>
<sequence length="138" mass="14885">MIAASCVATDMAGGRHPVAPMTRFHAEEDRRARGGIAPAQTSGDLPFQSVVATCSAGRRSVMRPGSRKNRLARESALFFQRRKDGALSCPDCAIVRDPFYLMESMSFGGRGVKTTPRLRDKGRILAAGRPAHIRSAGL</sequence>
<proteinExistence type="predicted"/>
<organism evidence="1 2">
    <name type="scientific">Desulfovibrio piger ATCC 29098</name>
    <dbReference type="NCBI Taxonomy" id="411464"/>
    <lineage>
        <taxon>Bacteria</taxon>
        <taxon>Pseudomonadati</taxon>
        <taxon>Thermodesulfobacteriota</taxon>
        <taxon>Desulfovibrionia</taxon>
        <taxon>Desulfovibrionales</taxon>
        <taxon>Desulfovibrionaceae</taxon>
        <taxon>Desulfovibrio</taxon>
    </lineage>
</organism>
<evidence type="ECO:0000313" key="1">
    <source>
        <dbReference type="EMBL" id="EEB32722.1"/>
    </source>
</evidence>
<gene>
    <name evidence="1" type="ORF">DESPIG_02332</name>
</gene>